<proteinExistence type="predicted"/>
<dbReference type="InterPro" id="IPR052514">
    <property type="entry name" value="SAM-dependent_MTase"/>
</dbReference>
<reference evidence="2 3" key="1">
    <citation type="submission" date="2016-09" db="EMBL/GenBank/DDBJ databases">
        <title>Couchioplanes caeruleus draft genome sequence.</title>
        <authorList>
            <person name="Sheehan J."/>
            <person name="Caffrey P."/>
        </authorList>
    </citation>
    <scope>NUCLEOTIDE SEQUENCE [LARGE SCALE GENOMIC DNA]</scope>
    <source>
        <strain evidence="2 3">DSM 43634</strain>
    </source>
</reference>
<dbReference type="Proteomes" id="UP000182486">
    <property type="component" value="Unassembled WGS sequence"/>
</dbReference>
<keyword evidence="3" id="KW-1185">Reference proteome</keyword>
<dbReference type="PANTHER" id="PTHR34203:SF13">
    <property type="entry name" value="EXPRESSED PROTEIN"/>
    <property type="match status" value="1"/>
</dbReference>
<name>A0A1K0FS10_9ACTN</name>
<dbReference type="SUPFAM" id="SSF53335">
    <property type="entry name" value="S-adenosyl-L-methionine-dependent methyltransferases"/>
    <property type="match status" value="1"/>
</dbReference>
<evidence type="ECO:0000259" key="1">
    <source>
        <dbReference type="Pfam" id="PF05050"/>
    </source>
</evidence>
<evidence type="ECO:0000313" key="2">
    <source>
        <dbReference type="EMBL" id="OJF15577.1"/>
    </source>
</evidence>
<dbReference type="RefSeq" id="WP_071803303.1">
    <property type="nucleotide sequence ID" value="NZ_MEIA01000015.1"/>
</dbReference>
<evidence type="ECO:0000313" key="3">
    <source>
        <dbReference type="Proteomes" id="UP000182486"/>
    </source>
</evidence>
<organism evidence="2 3">
    <name type="scientific">Couchioplanes caeruleus subsp. caeruleus</name>
    <dbReference type="NCBI Taxonomy" id="56427"/>
    <lineage>
        <taxon>Bacteria</taxon>
        <taxon>Bacillati</taxon>
        <taxon>Actinomycetota</taxon>
        <taxon>Actinomycetes</taxon>
        <taxon>Micromonosporales</taxon>
        <taxon>Micromonosporaceae</taxon>
        <taxon>Couchioplanes</taxon>
    </lineage>
</organism>
<dbReference type="InterPro" id="IPR029063">
    <property type="entry name" value="SAM-dependent_MTases_sf"/>
</dbReference>
<feature type="domain" description="Methyltransferase FkbM" evidence="1">
    <location>
        <begin position="56"/>
        <end position="233"/>
    </location>
</feature>
<protein>
    <recommendedName>
        <fullName evidence="1">Methyltransferase FkbM domain-containing protein</fullName>
    </recommendedName>
</protein>
<dbReference type="NCBIfam" id="TIGR01444">
    <property type="entry name" value="fkbM_fam"/>
    <property type="match status" value="1"/>
</dbReference>
<dbReference type="AlphaFoldDB" id="A0A1K0FS10"/>
<accession>A0A1K0FS10</accession>
<sequence>MTALHLVEVAGELTCYTPAVENPFLSEADLIYEEVFRRNTYLRRLKPIGPDPFVVDAGANIGLFTLFIKRHYPGASVVAVEPIPCNAEAIRANLRLYGLSGVTVHAEGLSDKADTVDFHFFPSMPGNSTAHLGGKLADRDTIAAYVDRDLLDQVYRYDTIRVPVRPLSEILRESASPELPIDLVKMDIEGGEEAALDGIDERDWSRIRQLALEVHKSRETLDRLTEKLRAKGFAVTVQDPGGTPQGIDNRLLYASRP</sequence>
<comment type="caution">
    <text evidence="2">The sequence shown here is derived from an EMBL/GenBank/DDBJ whole genome shotgun (WGS) entry which is preliminary data.</text>
</comment>
<dbReference type="EMBL" id="MEIA01000015">
    <property type="protein sequence ID" value="OJF15577.1"/>
    <property type="molecule type" value="Genomic_DNA"/>
</dbReference>
<dbReference type="Gene3D" id="3.40.50.150">
    <property type="entry name" value="Vaccinia Virus protein VP39"/>
    <property type="match status" value="1"/>
</dbReference>
<dbReference type="Pfam" id="PF05050">
    <property type="entry name" value="Methyltransf_21"/>
    <property type="match status" value="1"/>
</dbReference>
<gene>
    <name evidence="2" type="ORF">BG844_03625</name>
</gene>
<dbReference type="PANTHER" id="PTHR34203">
    <property type="entry name" value="METHYLTRANSFERASE, FKBM FAMILY PROTEIN"/>
    <property type="match status" value="1"/>
</dbReference>
<dbReference type="InterPro" id="IPR006342">
    <property type="entry name" value="FkbM_mtfrase"/>
</dbReference>